<keyword evidence="4 8" id="KW-1133">Transmembrane helix</keyword>
<keyword evidence="5 8" id="KW-0472">Membrane</keyword>
<dbReference type="EMBL" id="WOWK01000062">
    <property type="protein sequence ID" value="KAF0322375.1"/>
    <property type="molecule type" value="Genomic_DNA"/>
</dbReference>
<dbReference type="PANTHER" id="PTHR30520">
    <property type="entry name" value="FORMATE TRANSPORTER-RELATED"/>
    <property type="match status" value="1"/>
</dbReference>
<dbReference type="GO" id="GO:0005886">
    <property type="term" value="C:plasma membrane"/>
    <property type="evidence" value="ECO:0007669"/>
    <property type="project" value="TreeGrafter"/>
</dbReference>
<dbReference type="CDD" id="cd05233">
    <property type="entry name" value="SDR_c"/>
    <property type="match status" value="1"/>
</dbReference>
<evidence type="ECO:0000256" key="4">
    <source>
        <dbReference type="ARBA" id="ARBA00022989"/>
    </source>
</evidence>
<comment type="subcellular location">
    <subcellularLocation>
        <location evidence="1">Membrane</location>
        <topology evidence="1">Multi-pass membrane protein</topology>
    </subcellularLocation>
</comment>
<dbReference type="AlphaFoldDB" id="A0A8H3ZSV7"/>
<evidence type="ECO:0000256" key="8">
    <source>
        <dbReference type="SAM" id="Phobius"/>
    </source>
</evidence>
<dbReference type="InterPro" id="IPR036291">
    <property type="entry name" value="NAD(P)-bd_dom_sf"/>
</dbReference>
<evidence type="ECO:0000256" key="3">
    <source>
        <dbReference type="ARBA" id="ARBA00022857"/>
    </source>
</evidence>
<feature type="transmembrane region" description="Helical" evidence="8">
    <location>
        <begin position="254"/>
        <end position="274"/>
    </location>
</feature>
<feature type="region of interest" description="Disordered" evidence="7">
    <location>
        <begin position="920"/>
        <end position="950"/>
    </location>
</feature>
<accession>A0A8H3ZSV7</accession>
<dbReference type="PRINTS" id="PR00081">
    <property type="entry name" value="GDHRDH"/>
</dbReference>
<evidence type="ECO:0000256" key="6">
    <source>
        <dbReference type="ARBA" id="ARBA00049660"/>
    </source>
</evidence>
<evidence type="ECO:0000313" key="9">
    <source>
        <dbReference type="EMBL" id="KAF0322375.1"/>
    </source>
</evidence>
<dbReference type="GO" id="GO:0015707">
    <property type="term" value="P:nitrite transport"/>
    <property type="evidence" value="ECO:0007669"/>
    <property type="project" value="TreeGrafter"/>
</dbReference>
<gene>
    <name evidence="9" type="ORF">GQ607_010456</name>
</gene>
<dbReference type="SUPFAM" id="SSF51735">
    <property type="entry name" value="NAD(P)-binding Rossmann-fold domains"/>
    <property type="match status" value="1"/>
</dbReference>
<dbReference type="GO" id="GO:0015513">
    <property type="term" value="F:high-affinity secondary active nitrite transmembrane transporter activity"/>
    <property type="evidence" value="ECO:0007669"/>
    <property type="project" value="TreeGrafter"/>
</dbReference>
<dbReference type="Gene3D" id="3.40.50.720">
    <property type="entry name" value="NAD(P)-binding Rossmann-like Domain"/>
    <property type="match status" value="1"/>
</dbReference>
<comment type="caution">
    <text evidence="9">The sequence shown here is derived from an EMBL/GenBank/DDBJ whole genome shotgun (WGS) entry which is preliminary data.</text>
</comment>
<dbReference type="InterPro" id="IPR002347">
    <property type="entry name" value="SDR_fam"/>
</dbReference>
<evidence type="ECO:0000256" key="2">
    <source>
        <dbReference type="ARBA" id="ARBA00022692"/>
    </source>
</evidence>
<feature type="transmembrane region" description="Helical" evidence="8">
    <location>
        <begin position="214"/>
        <end position="234"/>
    </location>
</feature>
<dbReference type="InterPro" id="IPR023271">
    <property type="entry name" value="Aquaporin-like"/>
</dbReference>
<feature type="transmembrane region" description="Helical" evidence="8">
    <location>
        <begin position="53"/>
        <end position="76"/>
    </location>
</feature>
<keyword evidence="10" id="KW-1185">Reference proteome</keyword>
<feature type="transmembrane region" description="Helical" evidence="8">
    <location>
        <begin position="133"/>
        <end position="158"/>
    </location>
</feature>
<keyword evidence="9" id="KW-0687">Ribonucleoprotein</keyword>
<keyword evidence="3" id="KW-0521">NADP</keyword>
<dbReference type="Gene3D" id="1.20.1080.10">
    <property type="entry name" value="Glycerol uptake facilitator protein"/>
    <property type="match status" value="1"/>
</dbReference>
<dbReference type="Pfam" id="PF01226">
    <property type="entry name" value="Form_Nir_trans"/>
    <property type="match status" value="1"/>
</dbReference>
<protein>
    <submittedName>
        <fullName evidence="9">Ribosomal protein l32</fullName>
    </submittedName>
</protein>
<dbReference type="OrthoDB" id="4829at2759"/>
<feature type="compositionally biased region" description="Basic residues" evidence="7">
    <location>
        <begin position="940"/>
        <end position="950"/>
    </location>
</feature>
<dbReference type="PANTHER" id="PTHR30520:SF6">
    <property type="entry name" value="FORMATE_NITRATE FAMILY TRANSPORTER (EUROFUNG)"/>
    <property type="match status" value="1"/>
</dbReference>
<dbReference type="InterPro" id="IPR020904">
    <property type="entry name" value="Sc_DH/Rdtase_CS"/>
</dbReference>
<organism evidence="9 10">
    <name type="scientific">Colletotrichum asianum</name>
    <dbReference type="NCBI Taxonomy" id="702518"/>
    <lineage>
        <taxon>Eukaryota</taxon>
        <taxon>Fungi</taxon>
        <taxon>Dikarya</taxon>
        <taxon>Ascomycota</taxon>
        <taxon>Pezizomycotina</taxon>
        <taxon>Sordariomycetes</taxon>
        <taxon>Hypocreomycetidae</taxon>
        <taxon>Glomerellales</taxon>
        <taxon>Glomerellaceae</taxon>
        <taxon>Colletotrichum</taxon>
        <taxon>Colletotrichum gloeosporioides species complex</taxon>
    </lineage>
</organism>
<feature type="transmembrane region" description="Helical" evidence="8">
    <location>
        <begin position="88"/>
        <end position="112"/>
    </location>
</feature>
<evidence type="ECO:0000256" key="1">
    <source>
        <dbReference type="ARBA" id="ARBA00004141"/>
    </source>
</evidence>
<dbReference type="Proteomes" id="UP000434172">
    <property type="component" value="Unassembled WGS sequence"/>
</dbReference>
<keyword evidence="2 8" id="KW-0812">Transmembrane</keyword>
<dbReference type="Pfam" id="PF00106">
    <property type="entry name" value="adh_short"/>
    <property type="match status" value="1"/>
</dbReference>
<dbReference type="InterPro" id="IPR000292">
    <property type="entry name" value="For/NO2_transpt"/>
</dbReference>
<comment type="similarity">
    <text evidence="6">Belongs to the FNT transporter (TC 1.A.16) family.</text>
</comment>
<proteinExistence type="inferred from homology"/>
<dbReference type="PROSITE" id="PS00061">
    <property type="entry name" value="ADH_SHORT"/>
    <property type="match status" value="1"/>
</dbReference>
<dbReference type="GO" id="GO:0005840">
    <property type="term" value="C:ribosome"/>
    <property type="evidence" value="ECO:0007669"/>
    <property type="project" value="UniProtKB-KW"/>
</dbReference>
<evidence type="ECO:0000256" key="5">
    <source>
        <dbReference type="ARBA" id="ARBA00023136"/>
    </source>
</evidence>
<name>A0A8H3ZSV7_9PEZI</name>
<evidence type="ECO:0000313" key="10">
    <source>
        <dbReference type="Proteomes" id="UP000434172"/>
    </source>
</evidence>
<sequence length="950" mass="106843">MSMSHAEVRTRPPSFDPHMQVLYEKADAHSAQESCQIITRSGLSKAKLSMGDLIVKSFFGGIFISLGSLFNLVVAGGSPSLRSSDPGLATFVAAFTFPIGFILTIFTNVELVTSNMAVMMYTTLQHKTSWYDLGRNWVVSYIFNLAGCLFFAGVLSWWSNALESDAQSTYAVTQAEGRVNINWGYNFTRGIGCNWLVGLAVFMSSSCRDEFSKIVGIWIPIWAFVCLGYQHSIANFFLVPIGMFYGTNFGVGKFIYQSVIPVTLGNIVGGALMITIMEKLFEKKTLAIITGGASGIGLALAQKCVKAGMFVFACDKDQHAVKYVMETYGQPIKAVHMDVSQSDDWVALKKIVDDEYSGRVALLVLNAGIKPESSFDSVACFHTTFNTNVFGVVCGIGALLPSVKASAEVGNRSAIVITGSKQGITNPPGYPAYNASKAAINSIAEQLSFDLRNTERVSVHLLVPGWTHTGMGGRTPQTSLSKPDGAWWPEQVVEYLEKKMQEDQFWMPQIVLSVRPKVSEWAVPRPRKLGFLTVPIDIRYQIYKLVLIDPVLLWDKRHKLNCRFKTFNPQKSEPPPFLMTQIDIDEDGVETIPDCDCGKREGTNLLLANRQIHEESAPIFWSRNTFCCLGGWDVVGATDYELRTATLTWIKHISIMNPEPQGASDHIRYFDASGWKVPPHLIFTNRELYEAAWLQNPELKIEMVGLIPFCRDPDVDFMGFGGVSRKNFHLHWSTIYVQAVQPLDINELQGSERSSDTKCATFLDILFGINTAVKTRFFGVDPNYLVIWEDFWKIPDGFDEFNDHHSVHVAIPDSLVDREVLIKFYGLPSSKQTEARRVQEKTARDAEQRALNGLTVKQNKVHEASRDNKRYWRNCLENYRVGRWYRYYYIENPWIGEGMWDSTGNPSPQPLPARIEAVEKKAREKAKRKSEKSNAEARKIERKRVRRKGC</sequence>
<keyword evidence="9" id="KW-0689">Ribosomal protein</keyword>
<reference evidence="9 10" key="1">
    <citation type="submission" date="2019-12" db="EMBL/GenBank/DDBJ databases">
        <title>A genome sequence resource for the geographically widespread anthracnose pathogen Colletotrichum asianum.</title>
        <authorList>
            <person name="Meng Y."/>
        </authorList>
    </citation>
    <scope>NUCLEOTIDE SEQUENCE [LARGE SCALE GENOMIC DNA]</scope>
    <source>
        <strain evidence="9 10">ICMP 18580</strain>
    </source>
</reference>
<evidence type="ECO:0000256" key="7">
    <source>
        <dbReference type="SAM" id="MobiDB-lite"/>
    </source>
</evidence>